<proteinExistence type="predicted"/>
<name>A0AAW1HVW6_POPJA</name>
<gene>
    <name evidence="1" type="ORF">QE152_g38815</name>
</gene>
<dbReference type="AlphaFoldDB" id="A0AAW1HVW6"/>
<organism evidence="1 2">
    <name type="scientific">Popillia japonica</name>
    <name type="common">Japanese beetle</name>
    <dbReference type="NCBI Taxonomy" id="7064"/>
    <lineage>
        <taxon>Eukaryota</taxon>
        <taxon>Metazoa</taxon>
        <taxon>Ecdysozoa</taxon>
        <taxon>Arthropoda</taxon>
        <taxon>Hexapoda</taxon>
        <taxon>Insecta</taxon>
        <taxon>Pterygota</taxon>
        <taxon>Neoptera</taxon>
        <taxon>Endopterygota</taxon>
        <taxon>Coleoptera</taxon>
        <taxon>Polyphaga</taxon>
        <taxon>Scarabaeiformia</taxon>
        <taxon>Scarabaeidae</taxon>
        <taxon>Rutelinae</taxon>
        <taxon>Popillia</taxon>
    </lineage>
</organism>
<reference evidence="1 2" key="1">
    <citation type="journal article" date="2024" name="BMC Genomics">
        <title>De novo assembly and annotation of Popillia japonica's genome with initial clues to its potential as an invasive pest.</title>
        <authorList>
            <person name="Cucini C."/>
            <person name="Boschi S."/>
            <person name="Funari R."/>
            <person name="Cardaioli E."/>
            <person name="Iannotti N."/>
            <person name="Marturano G."/>
            <person name="Paoli F."/>
            <person name="Bruttini M."/>
            <person name="Carapelli A."/>
            <person name="Frati F."/>
            <person name="Nardi F."/>
        </authorList>
    </citation>
    <scope>NUCLEOTIDE SEQUENCE [LARGE SCALE GENOMIC DNA]</scope>
    <source>
        <strain evidence="1">DMR45628</strain>
    </source>
</reference>
<dbReference type="EMBL" id="JASPKY010000868">
    <property type="protein sequence ID" value="KAK9680798.1"/>
    <property type="molecule type" value="Genomic_DNA"/>
</dbReference>
<evidence type="ECO:0000313" key="1">
    <source>
        <dbReference type="EMBL" id="KAK9680798.1"/>
    </source>
</evidence>
<evidence type="ECO:0000313" key="2">
    <source>
        <dbReference type="Proteomes" id="UP001458880"/>
    </source>
</evidence>
<sequence length="137" mass="15016">MMPCNIARVQDKTIPAPAPAPENSRVRFGLEISPSPTPPFHPLTVAPSSSPFLLLPSLHYNPLPHSRNHVETSIHHPREPRHKVGSSSDLYKLLTLQCIISGRYPHPFAPLPPPSPPRTVSCNIARVQNKTIPAPAL</sequence>
<accession>A0AAW1HVW6</accession>
<comment type="caution">
    <text evidence="1">The sequence shown here is derived from an EMBL/GenBank/DDBJ whole genome shotgun (WGS) entry which is preliminary data.</text>
</comment>
<dbReference type="Proteomes" id="UP001458880">
    <property type="component" value="Unassembled WGS sequence"/>
</dbReference>
<keyword evidence="2" id="KW-1185">Reference proteome</keyword>
<protein>
    <submittedName>
        <fullName evidence="1">Uncharacterized protein</fullName>
    </submittedName>
</protein>